<dbReference type="Proteomes" id="UP001219525">
    <property type="component" value="Unassembled WGS sequence"/>
</dbReference>
<proteinExistence type="predicted"/>
<dbReference type="AlphaFoldDB" id="A0AAD6Y7C7"/>
<feature type="region of interest" description="Disordered" evidence="1">
    <location>
        <begin position="368"/>
        <end position="391"/>
    </location>
</feature>
<feature type="region of interest" description="Disordered" evidence="1">
    <location>
        <begin position="96"/>
        <end position="195"/>
    </location>
</feature>
<gene>
    <name evidence="2" type="ORF">GGX14DRAFT_644526</name>
</gene>
<evidence type="ECO:0000256" key="1">
    <source>
        <dbReference type="SAM" id="MobiDB-lite"/>
    </source>
</evidence>
<feature type="compositionally biased region" description="Basic residues" evidence="1">
    <location>
        <begin position="105"/>
        <end position="125"/>
    </location>
</feature>
<name>A0AAD6Y7C7_9AGAR</name>
<feature type="region of interest" description="Disordered" evidence="1">
    <location>
        <begin position="218"/>
        <end position="257"/>
    </location>
</feature>
<sequence length="391" mass="42597">MHNSGRGQRLHAMRGVCPAAERLWQGNVAATGARFVLLSPSARPRVHPTSLVFCLGAALWIGTAWRVRSRGGRVSITRDVPVCTVGLHSTQWPRAGLLTISSGRHAPRPRPRPRPHRQPHPRHRDSGKTAENWDDDFVEDDGDGVPSPFSASTALTRAHAERAAPPRARAPAPEEEEPSEWRGQGRGGGDTRDATRVGGAWVVSASVIAVPSPAAASMSAATHPGRPRTSSRSYSPFVQRSRKRKDRQRESSMNFHPSAFRRSAVVLQDPLPPRLHAHDFGAGASFRPGSVQSDYMRRQRHIPQHHNSAAPPASAEYYNYGASQAYAPPQNLGHAPRVQQVGIHIGYPPELHRQGAFPGVPVHPNLMPPPPPPAHHQHYAAEDNDDTHGGI</sequence>
<reference evidence="2" key="1">
    <citation type="submission" date="2023-03" db="EMBL/GenBank/DDBJ databases">
        <title>Massive genome expansion in bonnet fungi (Mycena s.s.) driven by repeated elements and novel gene families across ecological guilds.</title>
        <authorList>
            <consortium name="Lawrence Berkeley National Laboratory"/>
            <person name="Harder C.B."/>
            <person name="Miyauchi S."/>
            <person name="Viragh M."/>
            <person name="Kuo A."/>
            <person name="Thoen E."/>
            <person name="Andreopoulos B."/>
            <person name="Lu D."/>
            <person name="Skrede I."/>
            <person name="Drula E."/>
            <person name="Henrissat B."/>
            <person name="Morin E."/>
            <person name="Kohler A."/>
            <person name="Barry K."/>
            <person name="LaButti K."/>
            <person name="Morin E."/>
            <person name="Salamov A."/>
            <person name="Lipzen A."/>
            <person name="Mereny Z."/>
            <person name="Hegedus B."/>
            <person name="Baldrian P."/>
            <person name="Stursova M."/>
            <person name="Weitz H."/>
            <person name="Taylor A."/>
            <person name="Grigoriev I.V."/>
            <person name="Nagy L.G."/>
            <person name="Martin F."/>
            <person name="Kauserud H."/>
        </authorList>
    </citation>
    <scope>NUCLEOTIDE SEQUENCE</scope>
    <source>
        <strain evidence="2">9144</strain>
    </source>
</reference>
<accession>A0AAD6Y7C7</accession>
<comment type="caution">
    <text evidence="2">The sequence shown here is derived from an EMBL/GenBank/DDBJ whole genome shotgun (WGS) entry which is preliminary data.</text>
</comment>
<evidence type="ECO:0000313" key="3">
    <source>
        <dbReference type="Proteomes" id="UP001219525"/>
    </source>
</evidence>
<protein>
    <submittedName>
        <fullName evidence="2">Uncharacterized protein</fullName>
    </submittedName>
</protein>
<dbReference type="EMBL" id="JARJCW010000043">
    <property type="protein sequence ID" value="KAJ7205421.1"/>
    <property type="molecule type" value="Genomic_DNA"/>
</dbReference>
<feature type="compositionally biased region" description="Acidic residues" evidence="1">
    <location>
        <begin position="132"/>
        <end position="143"/>
    </location>
</feature>
<organism evidence="2 3">
    <name type="scientific">Mycena pura</name>
    <dbReference type="NCBI Taxonomy" id="153505"/>
    <lineage>
        <taxon>Eukaryota</taxon>
        <taxon>Fungi</taxon>
        <taxon>Dikarya</taxon>
        <taxon>Basidiomycota</taxon>
        <taxon>Agaricomycotina</taxon>
        <taxon>Agaricomycetes</taxon>
        <taxon>Agaricomycetidae</taxon>
        <taxon>Agaricales</taxon>
        <taxon>Marasmiineae</taxon>
        <taxon>Mycenaceae</taxon>
        <taxon>Mycena</taxon>
    </lineage>
</organism>
<evidence type="ECO:0000313" key="2">
    <source>
        <dbReference type="EMBL" id="KAJ7205421.1"/>
    </source>
</evidence>
<keyword evidence="3" id="KW-1185">Reference proteome</keyword>
<feature type="compositionally biased region" description="Polar residues" evidence="1">
    <location>
        <begin position="228"/>
        <end position="238"/>
    </location>
</feature>